<dbReference type="GO" id="GO:0000156">
    <property type="term" value="F:phosphorelay response regulator activity"/>
    <property type="evidence" value="ECO:0007669"/>
    <property type="project" value="InterPro"/>
</dbReference>
<evidence type="ECO:0000313" key="5">
    <source>
        <dbReference type="Proteomes" id="UP000599688"/>
    </source>
</evidence>
<dbReference type="PROSITE" id="PS50930">
    <property type="entry name" value="HTH_LYTTR"/>
    <property type="match status" value="1"/>
</dbReference>
<dbReference type="InterPro" id="IPR046947">
    <property type="entry name" value="LytR-like"/>
</dbReference>
<dbReference type="Pfam" id="PF00072">
    <property type="entry name" value="Response_reg"/>
    <property type="match status" value="1"/>
</dbReference>
<dbReference type="SMART" id="SM00850">
    <property type="entry name" value="LytTR"/>
    <property type="match status" value="1"/>
</dbReference>
<dbReference type="Gene3D" id="2.40.50.1020">
    <property type="entry name" value="LytTr DNA-binding domain"/>
    <property type="match status" value="1"/>
</dbReference>
<evidence type="ECO:0000256" key="1">
    <source>
        <dbReference type="PROSITE-ProRule" id="PRU00169"/>
    </source>
</evidence>
<dbReference type="Proteomes" id="UP000599688">
    <property type="component" value="Unassembled WGS sequence"/>
</dbReference>
<dbReference type="Pfam" id="PF04397">
    <property type="entry name" value="LytTR"/>
    <property type="match status" value="1"/>
</dbReference>
<keyword evidence="1" id="KW-0597">Phosphoprotein</keyword>
<feature type="modified residue" description="4-aspartylphosphate" evidence="1">
    <location>
        <position position="56"/>
    </location>
</feature>
<dbReference type="RefSeq" id="WP_188405564.1">
    <property type="nucleotide sequence ID" value="NZ_BMGL01000004.1"/>
</dbReference>
<keyword evidence="4" id="KW-0238">DNA-binding</keyword>
<dbReference type="SMART" id="SM00448">
    <property type="entry name" value="REC"/>
    <property type="match status" value="1"/>
</dbReference>
<name>A0A916ZRJ3_9FLAO</name>
<feature type="domain" description="Response regulatory" evidence="2">
    <location>
        <begin position="3"/>
        <end position="117"/>
    </location>
</feature>
<dbReference type="PANTHER" id="PTHR37299:SF1">
    <property type="entry name" value="STAGE 0 SPORULATION PROTEIN A HOMOLOG"/>
    <property type="match status" value="1"/>
</dbReference>
<dbReference type="InterPro" id="IPR007492">
    <property type="entry name" value="LytTR_DNA-bd_dom"/>
</dbReference>
<feature type="domain" description="HTH LytTR-type" evidence="3">
    <location>
        <begin position="146"/>
        <end position="249"/>
    </location>
</feature>
<sequence length="250" mass="29365">MVKTIIIDDEEPAREYLKKLIDRYFPNKFTVVKKCKDIEQGFHSIKHYKPDLVFLDIKMQNGSGFDLLKQFDVVDFEVIFTTAHSEYAIEAIKQSALDYLLKPIDQMDLYSAVKKYQKKTEYKNELDRIRLLLENIDPGNHLHPKIAFPTEDGYKLIKSNSIQYCKAEGNYSRIFLVDGNSFILARTLKKIDEQLPSHFFLRIHKSYLVNLNYVKEYTNTGGNYLTLINNERLPIASRKKTEVLERILER</sequence>
<dbReference type="AlphaFoldDB" id="A0A916ZRJ3"/>
<evidence type="ECO:0000313" key="4">
    <source>
        <dbReference type="EMBL" id="GGE09233.1"/>
    </source>
</evidence>
<dbReference type="PANTHER" id="PTHR37299">
    <property type="entry name" value="TRANSCRIPTIONAL REGULATOR-RELATED"/>
    <property type="match status" value="1"/>
</dbReference>
<dbReference type="SUPFAM" id="SSF52172">
    <property type="entry name" value="CheY-like"/>
    <property type="match status" value="1"/>
</dbReference>
<comment type="caution">
    <text evidence="4">The sequence shown here is derived from an EMBL/GenBank/DDBJ whole genome shotgun (WGS) entry which is preliminary data.</text>
</comment>
<dbReference type="InterPro" id="IPR011006">
    <property type="entry name" value="CheY-like_superfamily"/>
</dbReference>
<dbReference type="GO" id="GO:0003677">
    <property type="term" value="F:DNA binding"/>
    <property type="evidence" value="ECO:0007669"/>
    <property type="project" value="UniProtKB-KW"/>
</dbReference>
<reference evidence="4 5" key="1">
    <citation type="journal article" date="2014" name="Int. J. Syst. Evol. Microbiol.">
        <title>Complete genome sequence of Corynebacterium casei LMG S-19264T (=DSM 44701T), isolated from a smear-ripened cheese.</title>
        <authorList>
            <consortium name="US DOE Joint Genome Institute (JGI-PGF)"/>
            <person name="Walter F."/>
            <person name="Albersmeier A."/>
            <person name="Kalinowski J."/>
            <person name="Ruckert C."/>
        </authorList>
    </citation>
    <scope>NUCLEOTIDE SEQUENCE [LARGE SCALE GENOMIC DNA]</scope>
    <source>
        <strain evidence="4 5">CGMCC 1.12925</strain>
    </source>
</reference>
<evidence type="ECO:0000259" key="3">
    <source>
        <dbReference type="PROSITE" id="PS50930"/>
    </source>
</evidence>
<organism evidence="4 5">
    <name type="scientific">Psychroflexus salis</name>
    <dbReference type="NCBI Taxonomy" id="1526574"/>
    <lineage>
        <taxon>Bacteria</taxon>
        <taxon>Pseudomonadati</taxon>
        <taxon>Bacteroidota</taxon>
        <taxon>Flavobacteriia</taxon>
        <taxon>Flavobacteriales</taxon>
        <taxon>Flavobacteriaceae</taxon>
        <taxon>Psychroflexus</taxon>
    </lineage>
</organism>
<protein>
    <submittedName>
        <fullName evidence="4">DNA-binding response regulator</fullName>
    </submittedName>
</protein>
<proteinExistence type="predicted"/>
<dbReference type="EMBL" id="BMGL01000004">
    <property type="protein sequence ID" value="GGE09233.1"/>
    <property type="molecule type" value="Genomic_DNA"/>
</dbReference>
<dbReference type="PROSITE" id="PS50110">
    <property type="entry name" value="RESPONSE_REGULATORY"/>
    <property type="match status" value="1"/>
</dbReference>
<accession>A0A916ZRJ3</accession>
<gene>
    <name evidence="4" type="ORF">GCM10010831_08490</name>
</gene>
<evidence type="ECO:0000259" key="2">
    <source>
        <dbReference type="PROSITE" id="PS50110"/>
    </source>
</evidence>
<dbReference type="InterPro" id="IPR001789">
    <property type="entry name" value="Sig_transdc_resp-reg_receiver"/>
</dbReference>
<dbReference type="Gene3D" id="3.40.50.2300">
    <property type="match status" value="1"/>
</dbReference>
<keyword evidence="5" id="KW-1185">Reference proteome</keyword>